<feature type="transmembrane region" description="Helical" evidence="1">
    <location>
        <begin position="38"/>
        <end position="61"/>
    </location>
</feature>
<gene>
    <name evidence="2" type="ORF">GCM10009784_00030</name>
</gene>
<evidence type="ECO:0000313" key="2">
    <source>
        <dbReference type="EMBL" id="GAA2171845.1"/>
    </source>
</evidence>
<keyword evidence="1" id="KW-1133">Transmembrane helix</keyword>
<evidence type="ECO:0000313" key="3">
    <source>
        <dbReference type="Proteomes" id="UP001500974"/>
    </source>
</evidence>
<proteinExistence type="predicted"/>
<reference evidence="2 3" key="1">
    <citation type="journal article" date="2019" name="Int. J. Syst. Evol. Microbiol.">
        <title>The Global Catalogue of Microorganisms (GCM) 10K type strain sequencing project: providing services to taxonomists for standard genome sequencing and annotation.</title>
        <authorList>
            <consortium name="The Broad Institute Genomics Platform"/>
            <consortium name="The Broad Institute Genome Sequencing Center for Infectious Disease"/>
            <person name="Wu L."/>
            <person name="Ma J."/>
        </authorList>
    </citation>
    <scope>NUCLEOTIDE SEQUENCE [LARGE SCALE GENOMIC DNA]</scope>
    <source>
        <strain evidence="2 3">JCM 14917</strain>
    </source>
</reference>
<accession>A0ABN3ALY9</accession>
<keyword evidence="1" id="KW-0472">Membrane</keyword>
<keyword evidence="1" id="KW-0812">Transmembrane</keyword>
<keyword evidence="3" id="KW-1185">Reference proteome</keyword>
<feature type="transmembrane region" description="Helical" evidence="1">
    <location>
        <begin position="73"/>
        <end position="99"/>
    </location>
</feature>
<dbReference type="EMBL" id="BAAAON010000001">
    <property type="protein sequence ID" value="GAA2171845.1"/>
    <property type="molecule type" value="Genomic_DNA"/>
</dbReference>
<evidence type="ECO:0000256" key="1">
    <source>
        <dbReference type="SAM" id="Phobius"/>
    </source>
</evidence>
<organism evidence="2 3">
    <name type="scientific">Arthrobacter parietis</name>
    <dbReference type="NCBI Taxonomy" id="271434"/>
    <lineage>
        <taxon>Bacteria</taxon>
        <taxon>Bacillati</taxon>
        <taxon>Actinomycetota</taxon>
        <taxon>Actinomycetes</taxon>
        <taxon>Micrococcales</taxon>
        <taxon>Micrococcaceae</taxon>
        <taxon>Arthrobacter</taxon>
    </lineage>
</organism>
<name>A0ABN3ALY9_9MICC</name>
<protein>
    <recommendedName>
        <fullName evidence="4">Integral membrane protein</fullName>
    </recommendedName>
</protein>
<feature type="transmembrane region" description="Helical" evidence="1">
    <location>
        <begin position="5"/>
        <end position="26"/>
    </location>
</feature>
<sequence>MGVTIIAAILLCEAAALLAVAGWFAFGLMTSTPTSLGGAIFMLVLLLLFAGWLLTVAHFLFRGYRWTRSAALVFQFFVIVVAVPTLTGGILWVGLLLLVPAVVVVHQLFTRSVVAFTTATSDGTPTL</sequence>
<dbReference type="RefSeq" id="WP_346027071.1">
    <property type="nucleotide sequence ID" value="NZ_BAAAON010000001.1"/>
</dbReference>
<comment type="caution">
    <text evidence="2">The sequence shown here is derived from an EMBL/GenBank/DDBJ whole genome shotgun (WGS) entry which is preliminary data.</text>
</comment>
<dbReference type="Proteomes" id="UP001500974">
    <property type="component" value="Unassembled WGS sequence"/>
</dbReference>
<evidence type="ECO:0008006" key="4">
    <source>
        <dbReference type="Google" id="ProtNLM"/>
    </source>
</evidence>